<reference evidence="2 3" key="1">
    <citation type="submission" date="2023-03" db="EMBL/GenBank/DDBJ databases">
        <title>Bacillus Genome Sequencing.</title>
        <authorList>
            <person name="Dunlap C."/>
        </authorList>
    </citation>
    <scope>NUCLEOTIDE SEQUENCE [LARGE SCALE GENOMIC DNA]</scope>
    <source>
        <strain evidence="2 3">NRS-1717</strain>
    </source>
</reference>
<sequence>MKIFITGITGYVGSVVAQHFLSQGYQVSGLIRSQEKAEQSVKMGISPIIGNLADLCVLEESVRKADGVIHTAISHTPDMEKLDVSAVKTMLDCLEDTGKPFIYTSGTLIYNDTFQNVVNEDSDLNPLPFLQWKANQEQEVLAAAQRNIRTIVIRPTLIYGRGGGLVQATIKRTKLSQSAKYINDGQNAWSTIDVDDLANLYVSAYSRAKPGSLFNAASRELITTKELMTSVGKIVGVDKIVSWSYEDAVKAIGPAAWGSSINQRVSGLRAEQQLQWRPTANSILKEIEEGSYQTNAKIKP</sequence>
<dbReference type="SUPFAM" id="SSF51735">
    <property type="entry name" value="NAD(P)-binding Rossmann-fold domains"/>
    <property type="match status" value="1"/>
</dbReference>
<comment type="caution">
    <text evidence="2">The sequence shown here is derived from an EMBL/GenBank/DDBJ whole genome shotgun (WGS) entry which is preliminary data.</text>
</comment>
<evidence type="ECO:0000313" key="3">
    <source>
        <dbReference type="Proteomes" id="UP001342826"/>
    </source>
</evidence>
<organism evidence="2 3">
    <name type="scientific">Metabacillus fastidiosus</name>
    <dbReference type="NCBI Taxonomy" id="1458"/>
    <lineage>
        <taxon>Bacteria</taxon>
        <taxon>Bacillati</taxon>
        <taxon>Bacillota</taxon>
        <taxon>Bacilli</taxon>
        <taxon>Bacillales</taxon>
        <taxon>Bacillaceae</taxon>
        <taxon>Metabacillus</taxon>
    </lineage>
</organism>
<feature type="domain" description="NAD-dependent epimerase/dehydratase" evidence="1">
    <location>
        <begin position="3"/>
        <end position="215"/>
    </location>
</feature>
<gene>
    <name evidence="2" type="ORF">P9271_01480</name>
</gene>
<keyword evidence="3" id="KW-1185">Reference proteome</keyword>
<dbReference type="Proteomes" id="UP001342826">
    <property type="component" value="Unassembled WGS sequence"/>
</dbReference>
<name>A0ABU6NTW2_9BACI</name>
<proteinExistence type="predicted"/>
<dbReference type="InterPro" id="IPR001509">
    <property type="entry name" value="Epimerase_deHydtase"/>
</dbReference>
<accession>A0ABU6NTW2</accession>
<dbReference type="PANTHER" id="PTHR48079">
    <property type="entry name" value="PROTEIN YEEZ"/>
    <property type="match status" value="1"/>
</dbReference>
<protein>
    <submittedName>
        <fullName evidence="2">NAD-dependent epimerase/dehydratase family protein</fullName>
    </submittedName>
</protein>
<dbReference type="InterPro" id="IPR036291">
    <property type="entry name" value="NAD(P)-bd_dom_sf"/>
</dbReference>
<dbReference type="GeneID" id="301141240"/>
<dbReference type="RefSeq" id="WP_066229702.1">
    <property type="nucleotide sequence ID" value="NZ_JARTFQ010000005.1"/>
</dbReference>
<evidence type="ECO:0000313" key="2">
    <source>
        <dbReference type="EMBL" id="MED4400033.1"/>
    </source>
</evidence>
<dbReference type="EMBL" id="JARTFS010000001">
    <property type="protein sequence ID" value="MED4400033.1"/>
    <property type="molecule type" value="Genomic_DNA"/>
</dbReference>
<evidence type="ECO:0000259" key="1">
    <source>
        <dbReference type="Pfam" id="PF01370"/>
    </source>
</evidence>
<dbReference type="Pfam" id="PF01370">
    <property type="entry name" value="Epimerase"/>
    <property type="match status" value="1"/>
</dbReference>
<dbReference type="InterPro" id="IPR051783">
    <property type="entry name" value="NAD(P)-dependent_oxidoreduct"/>
</dbReference>
<dbReference type="Gene3D" id="3.40.50.720">
    <property type="entry name" value="NAD(P)-binding Rossmann-like Domain"/>
    <property type="match status" value="1"/>
</dbReference>
<dbReference type="PANTHER" id="PTHR48079:SF6">
    <property type="entry name" value="NAD(P)-BINDING DOMAIN-CONTAINING PROTEIN-RELATED"/>
    <property type="match status" value="1"/>
</dbReference>